<reference evidence="1 2" key="1">
    <citation type="submission" date="2021-06" db="EMBL/GenBank/DDBJ databases">
        <title>Caerostris extrusa draft genome.</title>
        <authorList>
            <person name="Kono N."/>
            <person name="Arakawa K."/>
        </authorList>
    </citation>
    <scope>NUCLEOTIDE SEQUENCE [LARGE SCALE GENOMIC DNA]</scope>
</reference>
<organism evidence="1 2">
    <name type="scientific">Caerostris extrusa</name>
    <name type="common">Bark spider</name>
    <name type="synonym">Caerostris bankana</name>
    <dbReference type="NCBI Taxonomy" id="172846"/>
    <lineage>
        <taxon>Eukaryota</taxon>
        <taxon>Metazoa</taxon>
        <taxon>Ecdysozoa</taxon>
        <taxon>Arthropoda</taxon>
        <taxon>Chelicerata</taxon>
        <taxon>Arachnida</taxon>
        <taxon>Araneae</taxon>
        <taxon>Araneomorphae</taxon>
        <taxon>Entelegynae</taxon>
        <taxon>Araneoidea</taxon>
        <taxon>Araneidae</taxon>
        <taxon>Caerostris</taxon>
    </lineage>
</organism>
<dbReference type="EMBL" id="BPLR01007566">
    <property type="protein sequence ID" value="GIY17943.1"/>
    <property type="molecule type" value="Genomic_DNA"/>
</dbReference>
<dbReference type="AlphaFoldDB" id="A0AAV4RCY3"/>
<comment type="caution">
    <text evidence="1">The sequence shown here is derived from an EMBL/GenBank/DDBJ whole genome shotgun (WGS) entry which is preliminary data.</text>
</comment>
<gene>
    <name evidence="1" type="ORF">CEXT_652391</name>
</gene>
<proteinExistence type="predicted"/>
<sequence length="103" mass="12459">MWYLSSSNYQPYGKEGLMIYAFGRDEKEFDVYQLRIRSKQHPQNPIRSRSTCYRSCIWYLSQGPSKFQEIRKYMDQFVWVPADSSSYQEKIDILLGAEYFWNI</sequence>
<protein>
    <submittedName>
        <fullName evidence="1">Uncharacterized protein</fullName>
    </submittedName>
</protein>
<accession>A0AAV4RCY3</accession>
<keyword evidence="2" id="KW-1185">Reference proteome</keyword>
<name>A0AAV4RCY3_CAEEX</name>
<dbReference type="Proteomes" id="UP001054945">
    <property type="component" value="Unassembled WGS sequence"/>
</dbReference>
<evidence type="ECO:0000313" key="1">
    <source>
        <dbReference type="EMBL" id="GIY17943.1"/>
    </source>
</evidence>
<evidence type="ECO:0000313" key="2">
    <source>
        <dbReference type="Proteomes" id="UP001054945"/>
    </source>
</evidence>